<accession>X1T4L1</accession>
<gene>
    <name evidence="1" type="ORF">S12H4_19858</name>
</gene>
<dbReference type="AlphaFoldDB" id="X1T4L1"/>
<name>X1T4L1_9ZZZZ</name>
<dbReference type="SUPFAM" id="SSF75217">
    <property type="entry name" value="alpha/beta knot"/>
    <property type="match status" value="1"/>
</dbReference>
<protein>
    <recommendedName>
        <fullName evidence="2">tRNA/rRNA methyltransferase SpoU type domain-containing protein</fullName>
    </recommendedName>
</protein>
<dbReference type="InterPro" id="IPR029028">
    <property type="entry name" value="Alpha/beta_knot_MTases"/>
</dbReference>
<evidence type="ECO:0008006" key="2">
    <source>
        <dbReference type="Google" id="ProtNLM"/>
    </source>
</evidence>
<reference evidence="1" key="1">
    <citation type="journal article" date="2014" name="Front. Microbiol.">
        <title>High frequency of phylogenetically diverse reductive dehalogenase-homologous genes in deep subseafloor sedimentary metagenomes.</title>
        <authorList>
            <person name="Kawai M."/>
            <person name="Futagami T."/>
            <person name="Toyoda A."/>
            <person name="Takaki Y."/>
            <person name="Nishi S."/>
            <person name="Hori S."/>
            <person name="Arai W."/>
            <person name="Tsubouchi T."/>
            <person name="Morono Y."/>
            <person name="Uchiyama I."/>
            <person name="Ito T."/>
            <person name="Fujiyama A."/>
            <person name="Inagaki F."/>
            <person name="Takami H."/>
        </authorList>
    </citation>
    <scope>NUCLEOTIDE SEQUENCE</scope>
    <source>
        <strain evidence="1">Expedition CK06-06</strain>
    </source>
</reference>
<dbReference type="InterPro" id="IPR029026">
    <property type="entry name" value="tRNA_m1G_MTases_N"/>
</dbReference>
<organism evidence="1">
    <name type="scientific">marine sediment metagenome</name>
    <dbReference type="NCBI Taxonomy" id="412755"/>
    <lineage>
        <taxon>unclassified sequences</taxon>
        <taxon>metagenomes</taxon>
        <taxon>ecological metagenomes</taxon>
    </lineage>
</organism>
<dbReference type="Gene3D" id="3.40.1280.10">
    <property type="match status" value="1"/>
</dbReference>
<dbReference type="EMBL" id="BARW01009986">
    <property type="protein sequence ID" value="GAI86336.1"/>
    <property type="molecule type" value="Genomic_DNA"/>
</dbReference>
<sequence>ILRIPTGESYPSLNLSHACAIILYEIFKKINIINIGRGKHPVELAERPMFILFSNPSFLTRTQFSITNSFIQSNFNLY</sequence>
<comment type="caution">
    <text evidence="1">The sequence shown here is derived from an EMBL/GenBank/DDBJ whole genome shotgun (WGS) entry which is preliminary data.</text>
</comment>
<evidence type="ECO:0000313" key="1">
    <source>
        <dbReference type="EMBL" id="GAI86336.1"/>
    </source>
</evidence>
<proteinExistence type="predicted"/>
<feature type="non-terminal residue" evidence="1">
    <location>
        <position position="1"/>
    </location>
</feature>